<gene>
    <name evidence="3" type="ORF">LOCC1_G007363</name>
</gene>
<keyword evidence="2" id="KW-0812">Transmembrane</keyword>
<keyword evidence="4" id="KW-1185">Reference proteome</keyword>
<feature type="compositionally biased region" description="Polar residues" evidence="1">
    <location>
        <begin position="62"/>
        <end position="81"/>
    </location>
</feature>
<accession>A0A8H8RN99</accession>
<keyword evidence="2" id="KW-0472">Membrane</keyword>
<feature type="transmembrane region" description="Helical" evidence="2">
    <location>
        <begin position="159"/>
        <end position="182"/>
    </location>
</feature>
<proteinExistence type="predicted"/>
<comment type="caution">
    <text evidence="3">The sequence shown here is derived from an EMBL/GenBank/DDBJ whole genome shotgun (WGS) entry which is preliminary data.</text>
</comment>
<feature type="region of interest" description="Disordered" evidence="1">
    <location>
        <begin position="276"/>
        <end position="402"/>
    </location>
</feature>
<evidence type="ECO:0000256" key="2">
    <source>
        <dbReference type="SAM" id="Phobius"/>
    </source>
</evidence>
<sequence length="402" mass="42703">MDHLATVDELSSSNWTSFLGITPPQKPSLGMRNVYSALLPYLLSLVLHCVAEPGPGPETGVDSPSTTTIADSNTARASSSPTISPITKLITQATTVASVIAYSSVSSSELSYSSPIPTSSTLSHAVTDGFGGISSSSSIPLTSMATSSPDSGNNNHRNLVIILSAVLGSVGLLLITGALFFITRYLRNQSPFAHRGASPINDEEIASWRGTISEQKQPIPYSTQPSVTHDANTVGLAQTPGWTWPSLTPAVQPATPKPASIVPNTTSFLAKAPNSRAGLTDETVPGAVPFIPPVKRQSSRLSKAPRGHARSKSRRSSASAKSMWSYKEPSMELKPKETSPTWFDPEDDHSTGREMRDIDTSNDSPGTSIFDGLSAGGLSPRPKSRPRLWETEKELEHGRTLA</sequence>
<feature type="compositionally biased region" description="Basic and acidic residues" evidence="1">
    <location>
        <begin position="387"/>
        <end position="402"/>
    </location>
</feature>
<keyword evidence="2" id="KW-1133">Transmembrane helix</keyword>
<organism evidence="3 4">
    <name type="scientific">Lachnellula occidentalis</name>
    <dbReference type="NCBI Taxonomy" id="215460"/>
    <lineage>
        <taxon>Eukaryota</taxon>
        <taxon>Fungi</taxon>
        <taxon>Dikarya</taxon>
        <taxon>Ascomycota</taxon>
        <taxon>Pezizomycotina</taxon>
        <taxon>Leotiomycetes</taxon>
        <taxon>Helotiales</taxon>
        <taxon>Lachnaceae</taxon>
        <taxon>Lachnellula</taxon>
    </lineage>
</organism>
<evidence type="ECO:0000256" key="1">
    <source>
        <dbReference type="SAM" id="MobiDB-lite"/>
    </source>
</evidence>
<dbReference type="EMBL" id="QGMI01000710">
    <property type="protein sequence ID" value="TVY37434.1"/>
    <property type="molecule type" value="Genomic_DNA"/>
</dbReference>
<evidence type="ECO:0000313" key="3">
    <source>
        <dbReference type="EMBL" id="TVY37434.1"/>
    </source>
</evidence>
<reference evidence="3 4" key="1">
    <citation type="submission" date="2018-05" db="EMBL/GenBank/DDBJ databases">
        <title>Genome sequencing and assembly of the regulated plant pathogen Lachnellula willkommii and related sister species for the development of diagnostic species identification markers.</title>
        <authorList>
            <person name="Giroux E."/>
            <person name="Bilodeau G."/>
        </authorList>
    </citation>
    <scope>NUCLEOTIDE SEQUENCE [LARGE SCALE GENOMIC DNA]</scope>
    <source>
        <strain evidence="3 4">CBS 160.35</strain>
    </source>
</reference>
<feature type="compositionally biased region" description="Basic and acidic residues" evidence="1">
    <location>
        <begin position="348"/>
        <end position="359"/>
    </location>
</feature>
<evidence type="ECO:0000313" key="4">
    <source>
        <dbReference type="Proteomes" id="UP000443090"/>
    </source>
</evidence>
<protein>
    <submittedName>
        <fullName evidence="3">Uncharacterized protein</fullName>
    </submittedName>
</protein>
<feature type="compositionally biased region" description="Basic residues" evidence="1">
    <location>
        <begin position="303"/>
        <end position="315"/>
    </location>
</feature>
<dbReference type="AlphaFoldDB" id="A0A8H8RN99"/>
<feature type="region of interest" description="Disordered" evidence="1">
    <location>
        <begin position="56"/>
        <end position="81"/>
    </location>
</feature>
<name>A0A8H8RN99_9HELO</name>
<dbReference type="Proteomes" id="UP000443090">
    <property type="component" value="Unassembled WGS sequence"/>
</dbReference>
<dbReference type="OrthoDB" id="4120617at2759"/>